<dbReference type="EMBL" id="KZ819668">
    <property type="protein sequence ID" value="PWN27298.1"/>
    <property type="molecule type" value="Genomic_DNA"/>
</dbReference>
<accession>A0A316UR85</accession>
<feature type="chain" id="PRO_5016318151" evidence="1">
    <location>
        <begin position="23"/>
        <end position="71"/>
    </location>
</feature>
<sequence>MRADFLALFPALLTLTATTIIAMPAGINELMGRSQIEPLCADCACSYTWCHGCPGCHHTERMFEVESELAE</sequence>
<evidence type="ECO:0000313" key="3">
    <source>
        <dbReference type="Proteomes" id="UP000245884"/>
    </source>
</evidence>
<evidence type="ECO:0000256" key="1">
    <source>
        <dbReference type="SAM" id="SignalP"/>
    </source>
</evidence>
<keyword evidence="1" id="KW-0732">Signal</keyword>
<feature type="signal peptide" evidence="1">
    <location>
        <begin position="1"/>
        <end position="22"/>
    </location>
</feature>
<organism evidence="2 3">
    <name type="scientific">Jaminaea rosea</name>
    <dbReference type="NCBI Taxonomy" id="1569628"/>
    <lineage>
        <taxon>Eukaryota</taxon>
        <taxon>Fungi</taxon>
        <taxon>Dikarya</taxon>
        <taxon>Basidiomycota</taxon>
        <taxon>Ustilaginomycotina</taxon>
        <taxon>Exobasidiomycetes</taxon>
        <taxon>Microstromatales</taxon>
        <taxon>Microstromatales incertae sedis</taxon>
        <taxon>Jaminaea</taxon>
    </lineage>
</organism>
<gene>
    <name evidence="2" type="ORF">BDZ90DRAFT_232283</name>
</gene>
<dbReference type="RefSeq" id="XP_025361910.1">
    <property type="nucleotide sequence ID" value="XM_025506192.1"/>
</dbReference>
<proteinExistence type="predicted"/>
<dbReference type="GeneID" id="37028015"/>
<name>A0A316UR85_9BASI</name>
<keyword evidence="3" id="KW-1185">Reference proteome</keyword>
<dbReference type="Proteomes" id="UP000245884">
    <property type="component" value="Unassembled WGS sequence"/>
</dbReference>
<reference evidence="2 3" key="1">
    <citation type="journal article" date="2018" name="Mol. Biol. Evol.">
        <title>Broad Genomic Sampling Reveals a Smut Pathogenic Ancestry of the Fungal Clade Ustilaginomycotina.</title>
        <authorList>
            <person name="Kijpornyongpan T."/>
            <person name="Mondo S.J."/>
            <person name="Barry K."/>
            <person name="Sandor L."/>
            <person name="Lee J."/>
            <person name="Lipzen A."/>
            <person name="Pangilinan J."/>
            <person name="LaButti K."/>
            <person name="Hainaut M."/>
            <person name="Henrissat B."/>
            <person name="Grigoriev I.V."/>
            <person name="Spatafora J.W."/>
            <person name="Aime M.C."/>
        </authorList>
    </citation>
    <scope>NUCLEOTIDE SEQUENCE [LARGE SCALE GENOMIC DNA]</scope>
    <source>
        <strain evidence="2 3">MCA 5214</strain>
    </source>
</reference>
<evidence type="ECO:0000313" key="2">
    <source>
        <dbReference type="EMBL" id="PWN27298.1"/>
    </source>
</evidence>
<protein>
    <submittedName>
        <fullName evidence="2">Uncharacterized protein</fullName>
    </submittedName>
</protein>
<dbReference type="AlphaFoldDB" id="A0A316UR85"/>